<evidence type="ECO:0000256" key="5">
    <source>
        <dbReference type="ARBA" id="ARBA00022777"/>
    </source>
</evidence>
<evidence type="ECO:0000256" key="10">
    <source>
        <dbReference type="RuleBase" id="RU000304"/>
    </source>
</evidence>
<name>T1IJP3_STRMM</name>
<evidence type="ECO:0000256" key="3">
    <source>
        <dbReference type="ARBA" id="ARBA00022679"/>
    </source>
</evidence>
<dbReference type="OMA" id="IDPACRK"/>
<keyword evidence="4 9" id="KW-0547">Nucleotide-binding</keyword>
<feature type="domain" description="Protein kinase" evidence="11">
    <location>
        <begin position="33"/>
        <end position="336"/>
    </location>
</feature>
<comment type="catalytic activity">
    <reaction evidence="7">
        <text>L-threonyl-[protein] + ATP = O-phospho-L-threonyl-[protein] + ADP + H(+)</text>
        <dbReference type="Rhea" id="RHEA:46608"/>
        <dbReference type="Rhea" id="RHEA-COMP:11060"/>
        <dbReference type="Rhea" id="RHEA-COMP:11605"/>
        <dbReference type="ChEBI" id="CHEBI:15378"/>
        <dbReference type="ChEBI" id="CHEBI:30013"/>
        <dbReference type="ChEBI" id="CHEBI:30616"/>
        <dbReference type="ChEBI" id="CHEBI:61977"/>
        <dbReference type="ChEBI" id="CHEBI:456216"/>
        <dbReference type="EC" id="2.7.11.1"/>
    </reaction>
</comment>
<comment type="similarity">
    <text evidence="10">Belongs to the protein kinase superfamily.</text>
</comment>
<evidence type="ECO:0000256" key="6">
    <source>
        <dbReference type="ARBA" id="ARBA00022840"/>
    </source>
</evidence>
<dbReference type="PROSITE" id="PS50011">
    <property type="entry name" value="PROTEIN_KINASE_DOM"/>
    <property type="match status" value="1"/>
</dbReference>
<protein>
    <recommendedName>
        <fullName evidence="1">non-specific serine/threonine protein kinase</fullName>
        <ecNumber evidence="1">2.7.11.1</ecNumber>
    </recommendedName>
</protein>
<dbReference type="STRING" id="126957.T1IJP3"/>
<dbReference type="AlphaFoldDB" id="T1IJP3"/>
<accession>T1IJP3</accession>
<organism evidence="12 13">
    <name type="scientific">Strigamia maritima</name>
    <name type="common">European centipede</name>
    <name type="synonym">Geophilus maritimus</name>
    <dbReference type="NCBI Taxonomy" id="126957"/>
    <lineage>
        <taxon>Eukaryota</taxon>
        <taxon>Metazoa</taxon>
        <taxon>Ecdysozoa</taxon>
        <taxon>Arthropoda</taxon>
        <taxon>Myriapoda</taxon>
        <taxon>Chilopoda</taxon>
        <taxon>Pleurostigmophora</taxon>
        <taxon>Geophilomorpha</taxon>
        <taxon>Linotaeniidae</taxon>
        <taxon>Strigamia</taxon>
    </lineage>
</organism>
<feature type="binding site" evidence="9">
    <location>
        <position position="62"/>
    </location>
    <ligand>
        <name>ATP</name>
        <dbReference type="ChEBI" id="CHEBI:30616"/>
    </ligand>
</feature>
<dbReference type="PhylomeDB" id="T1IJP3"/>
<dbReference type="FunFam" id="3.30.200.20:FF:000770">
    <property type="entry name" value="SRSF protein kinase 2"/>
    <property type="match status" value="1"/>
</dbReference>
<keyword evidence="6 9" id="KW-0067">ATP-binding</keyword>
<dbReference type="PROSITE" id="PS00107">
    <property type="entry name" value="PROTEIN_KINASE_ATP"/>
    <property type="match status" value="1"/>
</dbReference>
<dbReference type="InterPro" id="IPR000719">
    <property type="entry name" value="Prot_kinase_dom"/>
</dbReference>
<dbReference type="InterPro" id="IPR051334">
    <property type="entry name" value="SRPK"/>
</dbReference>
<keyword evidence="13" id="KW-1185">Reference proteome</keyword>
<evidence type="ECO:0000259" key="11">
    <source>
        <dbReference type="PROSITE" id="PS50011"/>
    </source>
</evidence>
<reference evidence="12" key="2">
    <citation type="submission" date="2015-02" db="UniProtKB">
        <authorList>
            <consortium name="EnsemblMetazoa"/>
        </authorList>
    </citation>
    <scope>IDENTIFICATION</scope>
</reference>
<dbReference type="Proteomes" id="UP000014500">
    <property type="component" value="Unassembled WGS sequence"/>
</dbReference>
<dbReference type="Gene3D" id="1.10.510.10">
    <property type="entry name" value="Transferase(Phosphotransferase) domain 1"/>
    <property type="match status" value="1"/>
</dbReference>
<dbReference type="Gene3D" id="3.30.200.20">
    <property type="entry name" value="Phosphorylase Kinase, domain 1"/>
    <property type="match status" value="1"/>
</dbReference>
<dbReference type="SUPFAM" id="SSF56112">
    <property type="entry name" value="Protein kinase-like (PK-like)"/>
    <property type="match status" value="1"/>
</dbReference>
<dbReference type="PANTHER" id="PTHR47634">
    <property type="entry name" value="PROTEIN KINASE DOMAIN-CONTAINING PROTEIN-RELATED"/>
    <property type="match status" value="1"/>
</dbReference>
<dbReference type="FunFam" id="1.10.510.10:FF:000275">
    <property type="entry name" value="SRSF protein kinase 2 isoform X3"/>
    <property type="match status" value="1"/>
</dbReference>
<dbReference type="EC" id="2.7.11.1" evidence="1"/>
<evidence type="ECO:0000256" key="7">
    <source>
        <dbReference type="ARBA" id="ARBA00047899"/>
    </source>
</evidence>
<evidence type="ECO:0000256" key="8">
    <source>
        <dbReference type="ARBA" id="ARBA00048679"/>
    </source>
</evidence>
<evidence type="ECO:0000256" key="4">
    <source>
        <dbReference type="ARBA" id="ARBA00022741"/>
    </source>
</evidence>
<dbReference type="GO" id="GO:0050684">
    <property type="term" value="P:regulation of mRNA processing"/>
    <property type="evidence" value="ECO:0007669"/>
    <property type="project" value="TreeGrafter"/>
</dbReference>
<keyword evidence="2 10" id="KW-0723">Serine/threonine-protein kinase</keyword>
<dbReference type="SMART" id="SM00220">
    <property type="entry name" value="S_TKc"/>
    <property type="match status" value="1"/>
</dbReference>
<dbReference type="GO" id="GO:0004674">
    <property type="term" value="F:protein serine/threonine kinase activity"/>
    <property type="evidence" value="ECO:0007669"/>
    <property type="project" value="UniProtKB-KW"/>
</dbReference>
<dbReference type="HOGENOM" id="CLU_000288_81_13_1"/>
<keyword evidence="3" id="KW-0808">Transferase</keyword>
<sequence length="336" mass="38714">MFGSDDNREEDPKQYREGGYHPVNIGDTFHNRYTVIRKLGWGRYSTVWLCRDAHNKRFVALKIVRSETTATALIEIELLKCARDCNAESPYKGKVVQLLDNFEFVGINGKHICLVFELLGENLLKLIINSEYKGIPLTTIKVIMRQVLEGLDYLHKTCGIIHTDIKPENVCLDENFGFFSFLLKKFRSNMSVTIADLGNSCWENYHFSNCIQARPYRSPEVILEEKYDSRADIWSAACMAFELATGDLLFYPRNDCRYYSQDENHLARIVALLGDVPQRIAFSNGYAKTFFTSRGKLRRCPAVRSSGLVEKLTKYYEWKEKDAREFAGFLFADVGH</sequence>
<evidence type="ECO:0000256" key="9">
    <source>
        <dbReference type="PROSITE-ProRule" id="PRU10141"/>
    </source>
</evidence>
<dbReference type="InterPro" id="IPR017441">
    <property type="entry name" value="Protein_kinase_ATP_BS"/>
</dbReference>
<keyword evidence="5" id="KW-0418">Kinase</keyword>
<dbReference type="eggNOG" id="KOG1290">
    <property type="taxonomic scope" value="Eukaryota"/>
</dbReference>
<reference evidence="13" key="1">
    <citation type="submission" date="2011-05" db="EMBL/GenBank/DDBJ databases">
        <authorList>
            <person name="Richards S.R."/>
            <person name="Qu J."/>
            <person name="Jiang H."/>
            <person name="Jhangiani S.N."/>
            <person name="Agravi P."/>
            <person name="Goodspeed R."/>
            <person name="Gross S."/>
            <person name="Mandapat C."/>
            <person name="Jackson L."/>
            <person name="Mathew T."/>
            <person name="Pu L."/>
            <person name="Thornton R."/>
            <person name="Saada N."/>
            <person name="Wilczek-Boney K.B."/>
            <person name="Lee S."/>
            <person name="Kovar C."/>
            <person name="Wu Y."/>
            <person name="Scherer S.E."/>
            <person name="Worley K.C."/>
            <person name="Muzny D.M."/>
            <person name="Gibbs R."/>
        </authorList>
    </citation>
    <scope>NUCLEOTIDE SEQUENCE</scope>
    <source>
        <strain evidence="13">Brora</strain>
    </source>
</reference>
<dbReference type="Pfam" id="PF00069">
    <property type="entry name" value="Pkinase"/>
    <property type="match status" value="1"/>
</dbReference>
<dbReference type="GO" id="GO:0005737">
    <property type="term" value="C:cytoplasm"/>
    <property type="evidence" value="ECO:0007669"/>
    <property type="project" value="TreeGrafter"/>
</dbReference>
<proteinExistence type="inferred from homology"/>
<dbReference type="InterPro" id="IPR008271">
    <property type="entry name" value="Ser/Thr_kinase_AS"/>
</dbReference>
<dbReference type="EnsemblMetazoa" id="SMAR001115-RA">
    <property type="protein sequence ID" value="SMAR001115-PA"/>
    <property type="gene ID" value="SMAR001115"/>
</dbReference>
<evidence type="ECO:0000256" key="1">
    <source>
        <dbReference type="ARBA" id="ARBA00012513"/>
    </source>
</evidence>
<dbReference type="GO" id="GO:0005634">
    <property type="term" value="C:nucleus"/>
    <property type="evidence" value="ECO:0007669"/>
    <property type="project" value="TreeGrafter"/>
</dbReference>
<evidence type="ECO:0000256" key="2">
    <source>
        <dbReference type="ARBA" id="ARBA00022527"/>
    </source>
</evidence>
<dbReference type="InterPro" id="IPR011009">
    <property type="entry name" value="Kinase-like_dom_sf"/>
</dbReference>
<comment type="catalytic activity">
    <reaction evidence="8">
        <text>L-seryl-[protein] + ATP = O-phospho-L-seryl-[protein] + ADP + H(+)</text>
        <dbReference type="Rhea" id="RHEA:17989"/>
        <dbReference type="Rhea" id="RHEA-COMP:9863"/>
        <dbReference type="Rhea" id="RHEA-COMP:11604"/>
        <dbReference type="ChEBI" id="CHEBI:15378"/>
        <dbReference type="ChEBI" id="CHEBI:29999"/>
        <dbReference type="ChEBI" id="CHEBI:30616"/>
        <dbReference type="ChEBI" id="CHEBI:83421"/>
        <dbReference type="ChEBI" id="CHEBI:456216"/>
        <dbReference type="EC" id="2.7.11.1"/>
    </reaction>
</comment>
<dbReference type="EMBL" id="AFFK01014796">
    <property type="status" value="NOT_ANNOTATED_CDS"/>
    <property type="molecule type" value="Genomic_DNA"/>
</dbReference>
<evidence type="ECO:0000313" key="12">
    <source>
        <dbReference type="EnsemblMetazoa" id="SMAR001115-PA"/>
    </source>
</evidence>
<dbReference type="PANTHER" id="PTHR47634:SF9">
    <property type="entry name" value="PROTEIN KINASE DOMAIN-CONTAINING PROTEIN-RELATED"/>
    <property type="match status" value="1"/>
</dbReference>
<dbReference type="GO" id="GO:0005524">
    <property type="term" value="F:ATP binding"/>
    <property type="evidence" value="ECO:0007669"/>
    <property type="project" value="UniProtKB-UniRule"/>
</dbReference>
<dbReference type="PROSITE" id="PS00108">
    <property type="entry name" value="PROTEIN_KINASE_ST"/>
    <property type="match status" value="1"/>
</dbReference>
<dbReference type="GO" id="GO:0000245">
    <property type="term" value="P:spliceosomal complex assembly"/>
    <property type="evidence" value="ECO:0007669"/>
    <property type="project" value="TreeGrafter"/>
</dbReference>
<evidence type="ECO:0000313" key="13">
    <source>
        <dbReference type="Proteomes" id="UP000014500"/>
    </source>
</evidence>